<accession>A0A8T0IP38</accession>
<dbReference type="EMBL" id="CM026423">
    <property type="protein sequence ID" value="KAG0584775.1"/>
    <property type="molecule type" value="Genomic_DNA"/>
</dbReference>
<protein>
    <submittedName>
        <fullName evidence="1">Uncharacterized protein</fullName>
    </submittedName>
</protein>
<keyword evidence="2" id="KW-1185">Reference proteome</keyword>
<dbReference type="Proteomes" id="UP000822688">
    <property type="component" value="Chromosome 3"/>
</dbReference>
<proteinExistence type="predicted"/>
<evidence type="ECO:0000313" key="1">
    <source>
        <dbReference type="EMBL" id="KAG0584775.1"/>
    </source>
</evidence>
<name>A0A8T0IP38_CERPU</name>
<comment type="caution">
    <text evidence="1">The sequence shown here is derived from an EMBL/GenBank/DDBJ whole genome shotgun (WGS) entry which is preliminary data.</text>
</comment>
<reference evidence="1" key="1">
    <citation type="submission" date="2020-06" db="EMBL/GenBank/DDBJ databases">
        <title>WGS assembly of Ceratodon purpureus strain R40.</title>
        <authorList>
            <person name="Carey S.B."/>
            <person name="Jenkins J."/>
            <person name="Shu S."/>
            <person name="Lovell J.T."/>
            <person name="Sreedasyam A."/>
            <person name="Maumus F."/>
            <person name="Tiley G.P."/>
            <person name="Fernandez-Pozo N."/>
            <person name="Barry K."/>
            <person name="Chen C."/>
            <person name="Wang M."/>
            <person name="Lipzen A."/>
            <person name="Daum C."/>
            <person name="Saski C.A."/>
            <person name="Payton A.C."/>
            <person name="Mcbreen J.C."/>
            <person name="Conrad R.E."/>
            <person name="Kollar L.M."/>
            <person name="Olsson S."/>
            <person name="Huttunen S."/>
            <person name="Landis J.B."/>
            <person name="Wickett N.J."/>
            <person name="Johnson M.G."/>
            <person name="Rensing S.A."/>
            <person name="Grimwood J."/>
            <person name="Schmutz J."/>
            <person name="Mcdaniel S.F."/>
        </authorList>
    </citation>
    <scope>NUCLEOTIDE SEQUENCE</scope>
    <source>
        <strain evidence="1">R40</strain>
    </source>
</reference>
<evidence type="ECO:0000313" key="2">
    <source>
        <dbReference type="Proteomes" id="UP000822688"/>
    </source>
</evidence>
<gene>
    <name evidence="1" type="ORF">KC19_3G233400</name>
</gene>
<sequence>MTSSLDTIQLPAMRFLRLCNGFRQVQLPLCSLLQMSTHICMLAKLITHYLDPRSDQASLSSERSKLAQCNTVPAVTRLYRQELSAGCAPQEEIRDPMHSRLQAAR</sequence>
<organism evidence="1 2">
    <name type="scientific">Ceratodon purpureus</name>
    <name type="common">Fire moss</name>
    <name type="synonym">Dicranum purpureum</name>
    <dbReference type="NCBI Taxonomy" id="3225"/>
    <lineage>
        <taxon>Eukaryota</taxon>
        <taxon>Viridiplantae</taxon>
        <taxon>Streptophyta</taxon>
        <taxon>Embryophyta</taxon>
        <taxon>Bryophyta</taxon>
        <taxon>Bryophytina</taxon>
        <taxon>Bryopsida</taxon>
        <taxon>Dicranidae</taxon>
        <taxon>Pseudoditrichales</taxon>
        <taxon>Ditrichaceae</taxon>
        <taxon>Ceratodon</taxon>
    </lineage>
</organism>
<dbReference type="AlphaFoldDB" id="A0A8T0IP38"/>